<dbReference type="Gene3D" id="3.30.70.1440">
    <property type="entry name" value="Multidrug efflux transporter AcrB pore domain"/>
    <property type="match status" value="1"/>
</dbReference>
<protein>
    <submittedName>
        <fullName evidence="2">Efflux RND transporter permease subunit</fullName>
    </submittedName>
</protein>
<dbReference type="SUPFAM" id="SSF82866">
    <property type="entry name" value="Multidrug efflux transporter AcrB transmembrane domain"/>
    <property type="match status" value="2"/>
</dbReference>
<keyword evidence="1" id="KW-0472">Membrane</keyword>
<dbReference type="PANTHER" id="PTHR32063:SF16">
    <property type="entry name" value="CATION EFFLUX SYSTEM (ACRB_ACRD_ACRF FAMILY)"/>
    <property type="match status" value="1"/>
</dbReference>
<dbReference type="SUPFAM" id="SSF82714">
    <property type="entry name" value="Multidrug efflux transporter AcrB TolC docking domain, DN and DC subdomains"/>
    <property type="match status" value="2"/>
</dbReference>
<feature type="transmembrane region" description="Helical" evidence="1">
    <location>
        <begin position="467"/>
        <end position="487"/>
    </location>
</feature>
<feature type="transmembrane region" description="Helical" evidence="1">
    <location>
        <begin position="953"/>
        <end position="969"/>
    </location>
</feature>
<dbReference type="InterPro" id="IPR027463">
    <property type="entry name" value="AcrB_DN_DC_subdom"/>
</dbReference>
<dbReference type="Proteomes" id="UP000697710">
    <property type="component" value="Unassembled WGS sequence"/>
</dbReference>
<evidence type="ECO:0000313" key="2">
    <source>
        <dbReference type="EMBL" id="MCA9726522.1"/>
    </source>
</evidence>
<keyword evidence="1" id="KW-0812">Transmembrane</keyword>
<feature type="transmembrane region" description="Helical" evidence="1">
    <location>
        <begin position="424"/>
        <end position="446"/>
    </location>
</feature>
<feature type="transmembrane region" description="Helical" evidence="1">
    <location>
        <begin position="499"/>
        <end position="523"/>
    </location>
</feature>
<dbReference type="AlphaFoldDB" id="A0A956RNM6"/>
<feature type="transmembrane region" description="Helical" evidence="1">
    <location>
        <begin position="564"/>
        <end position="585"/>
    </location>
</feature>
<keyword evidence="1" id="KW-1133">Transmembrane helix</keyword>
<evidence type="ECO:0000256" key="1">
    <source>
        <dbReference type="SAM" id="Phobius"/>
    </source>
</evidence>
<dbReference type="Gene3D" id="3.30.2090.10">
    <property type="entry name" value="Multidrug efflux transporter AcrB TolC docking domain, DN and DC subdomains"/>
    <property type="match status" value="2"/>
</dbReference>
<dbReference type="EMBL" id="JAGQHR010000039">
    <property type="protein sequence ID" value="MCA9726522.1"/>
    <property type="molecule type" value="Genomic_DNA"/>
</dbReference>
<dbReference type="GO" id="GO:0005886">
    <property type="term" value="C:plasma membrane"/>
    <property type="evidence" value="ECO:0007669"/>
    <property type="project" value="TreeGrafter"/>
</dbReference>
<feature type="transmembrane region" description="Helical" evidence="1">
    <location>
        <begin position="396"/>
        <end position="418"/>
    </location>
</feature>
<dbReference type="SUPFAM" id="SSF82693">
    <property type="entry name" value="Multidrug efflux transporter AcrB pore domain, PN1, PN2, PC1 and PC2 subdomains"/>
    <property type="match status" value="3"/>
</dbReference>
<sequence length="1110" mass="119792">MTENRDKAAAALELHRKKLGSAGRIARAFIDSKLTPLLVIFSLALGVFSVMITPREEEPQIQVPMIDVHVPFPGASAKEVEERVATPLEKFLWEIPGIDFVYTTSSPDYCLAIARFKVGENPEDSAVKLHTKLLAHPELLPPGAGPLTVKPKSIDDVPIVALTLWGEGYDGYALRTVADELALELKKIPGISEAGVIGGSPREVRVRIDAARLAGYGVSAIEIAQALEHANRALPSGSFLEGNREITLRAGGELRTAEDVRRVVVGVRGGNPIHLGEVADVIDGPAQPESYVSIATGPSMKAHHDAVARTTDAPAVTITLAKKPGQNAVALAKKVETRVEELKRTLLPSGLEVTWTRNYGETAAEKSNELIGHVLLATAAVVLLMLFALGKREAIVVGVAVPVTLALTLFASTMFGYTLNRVTLFALIFAIGILVDDAIVVVENIHRHLQLGWTGAKRAAIYATDEVGNPTILATFAVIAALLPLAFVSGLMGPYMRPIPINASAAMFFSLLVAFIITPWLALRLLKPHHEESAHAPEEETQAEHKIEKIYSKVMRPLVRKPKLGGMALAGVGLLLVGSVVLLFVRAVPVKMLPFDNKSEFQVVVDMPEGSTLEQTNACARDLAQMVRQEPEVADVEIYSGTSGPINFNGLVRHYFLRRGSNVADLQVNLASKHDRKAQSHDIAKRVRPKLDPIAAQYGARIKVAEVPPGPPVLSTLVAEIYGPDPERRRAVAAQVKEVFETTPGVVDVDWMVEDPAPELRFAIDSEKTALSGISTEMVTRELLLQGMGGEVGRLRTESGRAPVPLTLQADRGGRSPLADLSALTLPSPDGSRVPLASLVQIQNETREPSGYHKNLRPVTYVIADVAGVSESPVYGILDMKKRISEIQLPEGYELTQHFKAQPESDQKVALKWDGEWQITYEVFRDMGIAFAAVMVLVYMLVVAWFRSFTTPLVIMAPIPLTLVGILPGHWMTGMFFTATSMIGFIALSGIIVRNSILLVDFINLELEGGASLEDAVLKAGAVRMRPIVLTAAALVVGGLVIILDPIFQGLAVSLIFGVVVATALTLVVIPLLYYLQLKYFPGTAGMDLETTHAADAEAVADLGGVHVRQ</sequence>
<proteinExistence type="predicted"/>
<reference evidence="2" key="2">
    <citation type="journal article" date="2021" name="Microbiome">
        <title>Successional dynamics and alternative stable states in a saline activated sludge microbial community over 9 years.</title>
        <authorList>
            <person name="Wang Y."/>
            <person name="Ye J."/>
            <person name="Ju F."/>
            <person name="Liu L."/>
            <person name="Boyd J.A."/>
            <person name="Deng Y."/>
            <person name="Parks D.H."/>
            <person name="Jiang X."/>
            <person name="Yin X."/>
            <person name="Woodcroft B.J."/>
            <person name="Tyson G.W."/>
            <person name="Hugenholtz P."/>
            <person name="Polz M.F."/>
            <person name="Zhang T."/>
        </authorList>
    </citation>
    <scope>NUCLEOTIDE SEQUENCE</scope>
    <source>
        <strain evidence="2">HKST-UBA01</strain>
    </source>
</reference>
<dbReference type="Gene3D" id="3.30.70.1430">
    <property type="entry name" value="Multidrug efflux transporter AcrB pore domain"/>
    <property type="match status" value="2"/>
</dbReference>
<dbReference type="PANTHER" id="PTHR32063">
    <property type="match status" value="1"/>
</dbReference>
<dbReference type="Gene3D" id="3.30.70.1320">
    <property type="entry name" value="Multidrug efflux transporter AcrB pore domain like"/>
    <property type="match status" value="1"/>
</dbReference>
<feature type="transmembrane region" description="Helical" evidence="1">
    <location>
        <begin position="1054"/>
        <end position="1076"/>
    </location>
</feature>
<feature type="transmembrane region" description="Helical" evidence="1">
    <location>
        <begin position="1028"/>
        <end position="1048"/>
    </location>
</feature>
<feature type="transmembrane region" description="Helical" evidence="1">
    <location>
        <begin position="975"/>
        <end position="993"/>
    </location>
</feature>
<name>A0A956RNM6_UNCEI</name>
<dbReference type="PRINTS" id="PR00702">
    <property type="entry name" value="ACRIFLAVINRP"/>
</dbReference>
<reference evidence="2" key="1">
    <citation type="submission" date="2020-04" db="EMBL/GenBank/DDBJ databases">
        <authorList>
            <person name="Zhang T."/>
        </authorList>
    </citation>
    <scope>NUCLEOTIDE SEQUENCE</scope>
    <source>
        <strain evidence="2">HKST-UBA01</strain>
    </source>
</reference>
<dbReference type="Pfam" id="PF00873">
    <property type="entry name" value="ACR_tran"/>
    <property type="match status" value="1"/>
</dbReference>
<accession>A0A956RNM6</accession>
<gene>
    <name evidence="2" type="ORF">KC729_02500</name>
</gene>
<dbReference type="Gene3D" id="1.20.1640.10">
    <property type="entry name" value="Multidrug efflux transporter AcrB transmembrane domain"/>
    <property type="match status" value="2"/>
</dbReference>
<organism evidence="2 3">
    <name type="scientific">Eiseniibacteriota bacterium</name>
    <dbReference type="NCBI Taxonomy" id="2212470"/>
    <lineage>
        <taxon>Bacteria</taxon>
        <taxon>Candidatus Eiseniibacteriota</taxon>
    </lineage>
</organism>
<comment type="caution">
    <text evidence="2">The sequence shown here is derived from an EMBL/GenBank/DDBJ whole genome shotgun (WGS) entry which is preliminary data.</text>
</comment>
<feature type="transmembrane region" description="Helical" evidence="1">
    <location>
        <begin position="927"/>
        <end position="946"/>
    </location>
</feature>
<dbReference type="GO" id="GO:0042910">
    <property type="term" value="F:xenobiotic transmembrane transporter activity"/>
    <property type="evidence" value="ECO:0007669"/>
    <property type="project" value="TreeGrafter"/>
</dbReference>
<evidence type="ECO:0000313" key="3">
    <source>
        <dbReference type="Proteomes" id="UP000697710"/>
    </source>
</evidence>
<feature type="transmembrane region" description="Helical" evidence="1">
    <location>
        <begin position="34"/>
        <end position="52"/>
    </location>
</feature>
<dbReference type="InterPro" id="IPR001036">
    <property type="entry name" value="Acrflvin-R"/>
</dbReference>
<feature type="transmembrane region" description="Helical" evidence="1">
    <location>
        <begin position="370"/>
        <end position="389"/>
    </location>
</feature>